<accession>E0UIE8</accession>
<organism evidence="1 2">
    <name type="scientific">Gloeothece verrucosa (strain PCC 7822)</name>
    <name type="common">Cyanothece sp. (strain PCC 7822)</name>
    <dbReference type="NCBI Taxonomy" id="497965"/>
    <lineage>
        <taxon>Bacteria</taxon>
        <taxon>Bacillati</taxon>
        <taxon>Cyanobacteriota</taxon>
        <taxon>Cyanophyceae</taxon>
        <taxon>Oscillatoriophycideae</taxon>
        <taxon>Chroococcales</taxon>
        <taxon>Aphanothecaceae</taxon>
        <taxon>Gloeothece</taxon>
        <taxon>Gloeothece verrucosa</taxon>
    </lineage>
</organism>
<proteinExistence type="predicted"/>
<dbReference type="PANTHER" id="PTHR34235:SF3">
    <property type="entry name" value="SLR1203 PROTEIN"/>
    <property type="match status" value="1"/>
</dbReference>
<gene>
    <name evidence="1" type="ordered locus">Cyan7822_5029</name>
</gene>
<dbReference type="HOGENOM" id="CLU_116670_1_0_3"/>
<dbReference type="OrthoDB" id="5769308at2"/>
<sequence>MQTLEDLKNIYESDDAQWLEETIKLLKNKQFEGVDLEHLIEELEELGREKKNAVASLLEQIIRHLLMYQYWTAEREQNANHWEAEIYSFKTQLNRLLTTNLANYLQDNLETIYQSSLKYVQKKTRLKNLPSNNPYSWKDLLDQDYLPSFGEDEKQ</sequence>
<name>E0UIE8_GLOV7</name>
<dbReference type="InterPro" id="IPR002636">
    <property type="entry name" value="DUF29"/>
</dbReference>
<evidence type="ECO:0000313" key="2">
    <source>
        <dbReference type="Proteomes" id="UP000008206"/>
    </source>
</evidence>
<keyword evidence="2" id="KW-1185">Reference proteome</keyword>
<protein>
    <recommendedName>
        <fullName evidence="3">DUF29 domain-containing protein</fullName>
    </recommendedName>
</protein>
<dbReference type="AlphaFoldDB" id="E0UIE8"/>
<dbReference type="PANTHER" id="PTHR34235">
    <property type="entry name" value="SLR1203 PROTEIN-RELATED"/>
    <property type="match status" value="1"/>
</dbReference>
<dbReference type="eggNOG" id="COG2442">
    <property type="taxonomic scope" value="Bacteria"/>
</dbReference>
<dbReference type="Pfam" id="PF01724">
    <property type="entry name" value="DUF29"/>
    <property type="match status" value="1"/>
</dbReference>
<reference evidence="2" key="1">
    <citation type="journal article" date="2011" name="MBio">
        <title>Novel metabolic attributes of the genus Cyanothece, comprising a group of unicellular nitrogen-fixing Cyanobacteria.</title>
        <authorList>
            <person name="Bandyopadhyay A."/>
            <person name="Elvitigala T."/>
            <person name="Welsh E."/>
            <person name="Stockel J."/>
            <person name="Liberton M."/>
            <person name="Min H."/>
            <person name="Sherman L.A."/>
            <person name="Pakrasi H.B."/>
        </authorList>
    </citation>
    <scope>NUCLEOTIDE SEQUENCE [LARGE SCALE GENOMIC DNA]</scope>
    <source>
        <strain evidence="2">PCC 7822</strain>
    </source>
</reference>
<dbReference type="Proteomes" id="UP000008206">
    <property type="component" value="Chromosome"/>
</dbReference>
<dbReference type="KEGG" id="cyj:Cyan7822_5029"/>
<dbReference type="RefSeq" id="WP_013324954.1">
    <property type="nucleotide sequence ID" value="NC_014501.1"/>
</dbReference>
<dbReference type="EMBL" id="CP002198">
    <property type="protein sequence ID" value="ADN16916.1"/>
    <property type="molecule type" value="Genomic_DNA"/>
</dbReference>
<evidence type="ECO:0000313" key="1">
    <source>
        <dbReference type="EMBL" id="ADN16916.1"/>
    </source>
</evidence>
<evidence type="ECO:0008006" key="3">
    <source>
        <dbReference type="Google" id="ProtNLM"/>
    </source>
</evidence>
<dbReference type="STRING" id="497965.Cyan7822_5029"/>
<dbReference type="Gene3D" id="1.20.1220.20">
    <property type="entry name" value="Uncharcterised protein PF01724"/>
    <property type="match status" value="1"/>
</dbReference>